<dbReference type="EMBL" id="ABLOKC030000012">
    <property type="protein sequence ID" value="EML1471837.1"/>
    <property type="molecule type" value="Genomic_DNA"/>
</dbReference>
<organism evidence="2">
    <name type="scientific">Pluralibacter gergoviae</name>
    <name type="common">Enterobacter gergoviae</name>
    <dbReference type="NCBI Taxonomy" id="61647"/>
    <lineage>
        <taxon>Bacteria</taxon>
        <taxon>Pseudomonadati</taxon>
        <taxon>Pseudomonadota</taxon>
        <taxon>Gammaproteobacteria</taxon>
        <taxon>Enterobacterales</taxon>
        <taxon>Enterobacteriaceae</taxon>
        <taxon>Pluralibacter</taxon>
    </lineage>
</organism>
<protein>
    <submittedName>
        <fullName evidence="2">DUF1190 domain-containing protein</fullName>
    </submittedName>
</protein>
<proteinExistence type="predicted"/>
<accession>A0AAI9DL68</accession>
<dbReference type="AlphaFoldDB" id="A0AAI9DL68"/>
<dbReference type="Pfam" id="PF06693">
    <property type="entry name" value="DUF1190"/>
    <property type="match status" value="1"/>
</dbReference>
<sequence length="206" mass="22630">MARKRKSGRPGRRKREAMRAPLHQPSLLHDQQQREKRQRYARRGLTLALMGGAALIGLHAGEDANNDGDGVYYASIDECAADNNSYSVCADAWANAREVFEAGLPPQLSRPACEQQYSLCSWDSGLNGWAPFMSGFLLSRAPREKEDEQTSYHSGGGYYSSRPVWRTASGDYVRNSGREVRTGDYSARRVAAVNRGGFGSHGRGGG</sequence>
<feature type="region of interest" description="Disordered" evidence="1">
    <location>
        <begin position="1"/>
        <end position="36"/>
    </location>
</feature>
<feature type="compositionally biased region" description="Basic residues" evidence="1">
    <location>
        <begin position="1"/>
        <end position="16"/>
    </location>
</feature>
<reference evidence="2" key="1">
    <citation type="submission" date="2024-02" db="EMBL/GenBank/DDBJ databases">
        <authorList>
            <consortium name="Clinical and Environmental Microbiology Branch: Whole genome sequencing antimicrobial resistance pathogens in the healthcare setting"/>
        </authorList>
    </citation>
    <scope>NUCLEOTIDE SEQUENCE</scope>
    <source>
        <strain evidence="2">2021DK-00143</strain>
    </source>
</reference>
<dbReference type="RefSeq" id="WP_072065385.1">
    <property type="nucleotide sequence ID" value="NZ_CACVCI010000001.1"/>
</dbReference>
<gene>
    <name evidence="2" type="ORF">QEG54_002576</name>
</gene>
<dbReference type="InterPro" id="IPR009576">
    <property type="entry name" value="Biofilm_formation_YgiB"/>
</dbReference>
<evidence type="ECO:0000256" key="1">
    <source>
        <dbReference type="SAM" id="MobiDB-lite"/>
    </source>
</evidence>
<evidence type="ECO:0000313" key="2">
    <source>
        <dbReference type="EMBL" id="EML1471837.1"/>
    </source>
</evidence>
<comment type="caution">
    <text evidence="2">The sequence shown here is derived from an EMBL/GenBank/DDBJ whole genome shotgun (WGS) entry which is preliminary data.</text>
</comment>
<name>A0AAI9DL68_PLUGE</name>